<comment type="caution">
    <text evidence="2">The sequence shown here is derived from an EMBL/GenBank/DDBJ whole genome shotgun (WGS) entry which is preliminary data.</text>
</comment>
<keyword evidence="3" id="KW-1185">Reference proteome</keyword>
<dbReference type="EMBL" id="JARBHB010000013">
    <property type="protein sequence ID" value="KAJ8870346.1"/>
    <property type="molecule type" value="Genomic_DNA"/>
</dbReference>
<feature type="compositionally biased region" description="Basic and acidic residues" evidence="1">
    <location>
        <begin position="20"/>
        <end position="39"/>
    </location>
</feature>
<sequence length="492" mass="54230">MQGQEETGCPRVSHPISGSVRRDSQRAKIRERPRLESKSVRLVTSTKQRLKEWDVPLRPRSRSEGAIRATLTRTPSALSLLSRKACSVSVVTLIPRSNLCPVAPLTAPNRDPKILVQTRSSVRSEFQCTGCCTNVNGRVPIVDLLLSIKFGHDLGSRDELQLRNMPLEGRVVQKAGGAVARGIRARCPAGSLPDFRVWESCWTMPLAGGSSRFPRPCIPAPLHPRVSFEAMFGDDVSQLESPSPGERCLVLGSLPTPAFTLTRDPIRRKQLVVLVDVLLLCICADCGLPQASVHETITVDVRRVCELFTQSARRLLVTNCKQDLLKGSRWLLAYHLCEPGSNPSGGRSQIFASGNRAERCRCGWRVLSGISLFPPPGHSGAARYPPRFTLIGSQDLDVMDPSPDLVLRPDDSPSASSQRGQDTRRVHQSSQLKAIPTSVQSRSRQSACYRVLRKSSRTVAFTRRVSHPLIHSRTPRPPSSRNLPPSSVPRRT</sequence>
<organism evidence="2 3">
    <name type="scientific">Dryococelus australis</name>
    <dbReference type="NCBI Taxonomy" id="614101"/>
    <lineage>
        <taxon>Eukaryota</taxon>
        <taxon>Metazoa</taxon>
        <taxon>Ecdysozoa</taxon>
        <taxon>Arthropoda</taxon>
        <taxon>Hexapoda</taxon>
        <taxon>Insecta</taxon>
        <taxon>Pterygota</taxon>
        <taxon>Neoptera</taxon>
        <taxon>Polyneoptera</taxon>
        <taxon>Phasmatodea</taxon>
        <taxon>Verophasmatodea</taxon>
        <taxon>Anareolatae</taxon>
        <taxon>Phasmatidae</taxon>
        <taxon>Eurycanthinae</taxon>
        <taxon>Dryococelus</taxon>
    </lineage>
</organism>
<feature type="compositionally biased region" description="Low complexity" evidence="1">
    <location>
        <begin position="479"/>
        <end position="492"/>
    </location>
</feature>
<proteinExistence type="predicted"/>
<dbReference type="Proteomes" id="UP001159363">
    <property type="component" value="Chromosome 12"/>
</dbReference>
<feature type="region of interest" description="Disordered" evidence="1">
    <location>
        <begin position="463"/>
        <end position="492"/>
    </location>
</feature>
<protein>
    <submittedName>
        <fullName evidence="2">Uncharacterized protein</fullName>
    </submittedName>
</protein>
<evidence type="ECO:0000313" key="3">
    <source>
        <dbReference type="Proteomes" id="UP001159363"/>
    </source>
</evidence>
<accession>A0ABQ9GG63</accession>
<gene>
    <name evidence="2" type="ORF">PR048_029367</name>
</gene>
<feature type="region of interest" description="Disordered" evidence="1">
    <location>
        <begin position="1"/>
        <end position="39"/>
    </location>
</feature>
<name>A0ABQ9GG63_9NEOP</name>
<evidence type="ECO:0000313" key="2">
    <source>
        <dbReference type="EMBL" id="KAJ8870346.1"/>
    </source>
</evidence>
<feature type="region of interest" description="Disordered" evidence="1">
    <location>
        <begin position="399"/>
        <end position="446"/>
    </location>
</feature>
<reference evidence="2 3" key="1">
    <citation type="submission" date="2023-02" db="EMBL/GenBank/DDBJ databases">
        <title>LHISI_Scaffold_Assembly.</title>
        <authorList>
            <person name="Stuart O.P."/>
            <person name="Cleave R."/>
            <person name="Magrath M.J.L."/>
            <person name="Mikheyev A.S."/>
        </authorList>
    </citation>
    <scope>NUCLEOTIDE SEQUENCE [LARGE SCALE GENOMIC DNA]</scope>
    <source>
        <strain evidence="2">Daus_M_001</strain>
        <tissue evidence="2">Leg muscle</tissue>
    </source>
</reference>
<feature type="compositionally biased region" description="Polar residues" evidence="1">
    <location>
        <begin position="428"/>
        <end position="446"/>
    </location>
</feature>
<evidence type="ECO:0000256" key="1">
    <source>
        <dbReference type="SAM" id="MobiDB-lite"/>
    </source>
</evidence>